<feature type="transmembrane region" description="Helical" evidence="1">
    <location>
        <begin position="109"/>
        <end position="128"/>
    </location>
</feature>
<feature type="transmembrane region" description="Helical" evidence="1">
    <location>
        <begin position="134"/>
        <end position="154"/>
    </location>
</feature>
<dbReference type="RefSeq" id="WP_148039476.1">
    <property type="nucleotide sequence ID" value="NZ_CP127527.1"/>
</dbReference>
<proteinExistence type="predicted"/>
<evidence type="ECO:0000256" key="1">
    <source>
        <dbReference type="SAM" id="Phobius"/>
    </source>
</evidence>
<sequence length="186" mass="20006">MPATERIIAGRLGAPRPLPPGEYPTMVLAADEGAKVCVSVPFYPDHTSAGDVPLLLSCGLRATLVPGVPVELLEHGGEVVAMRLRGREILLPRVLRPALLRQSLGRQRWIFLFLLGPLLGVFLVNLIFGMSSLLWLAAGVVALFSLLLMMLLVLKDLGAAQRWTRSVRRTLAGQWPPCAAQGGADG</sequence>
<gene>
    <name evidence="2" type="ORF">EC580_12020</name>
</gene>
<name>A0A3M8QU82_9PROT</name>
<comment type="caution">
    <text evidence="2">The sequence shown here is derived from an EMBL/GenBank/DDBJ whole genome shotgun (WGS) entry which is preliminary data.</text>
</comment>
<dbReference type="AlphaFoldDB" id="A0A3M8QU82"/>
<organism evidence="2">
    <name type="scientific">Acidithiobacillus sulfuriphilus</name>
    <dbReference type="NCBI Taxonomy" id="1867749"/>
    <lineage>
        <taxon>Bacteria</taxon>
        <taxon>Pseudomonadati</taxon>
        <taxon>Pseudomonadota</taxon>
        <taxon>Acidithiobacillia</taxon>
        <taxon>Acidithiobacillales</taxon>
        <taxon>Acidithiobacillaceae</taxon>
        <taxon>Acidithiobacillus</taxon>
    </lineage>
</organism>
<keyword evidence="1" id="KW-0812">Transmembrane</keyword>
<reference evidence="2" key="1">
    <citation type="submission" date="2018-10" db="EMBL/GenBank/DDBJ databases">
        <title>Acidithiobacillus sulfuriphilus sp. nov.: an extremely acidophilic sulfur-oxidizing chemolithotroph isolated from a neutral pH environment.</title>
        <authorList>
            <person name="Falagan C."/>
            <person name="Moya-Beltran A."/>
            <person name="Quatrini R."/>
            <person name="Johnson D.B."/>
        </authorList>
    </citation>
    <scope>NUCLEOTIDE SEQUENCE [LARGE SCALE GENOMIC DNA]</scope>
    <source>
        <strain evidence="2">CJ-2</strain>
    </source>
</reference>
<evidence type="ECO:0000313" key="2">
    <source>
        <dbReference type="EMBL" id="RNF59231.1"/>
    </source>
</evidence>
<protein>
    <submittedName>
        <fullName evidence="2">Uncharacterized protein</fullName>
    </submittedName>
</protein>
<keyword evidence="1" id="KW-0472">Membrane</keyword>
<keyword evidence="1" id="KW-1133">Transmembrane helix</keyword>
<accession>A0A3M8QU82</accession>
<dbReference type="EMBL" id="RIZI01000188">
    <property type="protein sequence ID" value="RNF59231.1"/>
    <property type="molecule type" value="Genomic_DNA"/>
</dbReference>